<dbReference type="PANTHER" id="PTHR11076:SF35">
    <property type="entry name" value="DNA REPAIR PROTEIN HOMOLOG YOBH"/>
    <property type="match status" value="1"/>
</dbReference>
<dbReference type="EMBL" id="FTNK01000050">
    <property type="protein sequence ID" value="SIR73072.1"/>
    <property type="molecule type" value="Genomic_DNA"/>
</dbReference>
<dbReference type="SUPFAM" id="SSF100879">
    <property type="entry name" value="Lesion bypass DNA polymerase (Y-family), little finger domain"/>
    <property type="match status" value="1"/>
</dbReference>
<accession>A0ABY1KEV9</accession>
<name>A0ABY1KEV9_9BACL</name>
<sequence>MDYSQFPQHKVLCIDMKSFYASVEAVNRNLDPLTTLLAVVGDTERSGSIVLAASPALKREFNIKTGNRLFEIPKDPRIHIVPARMGLYLETSMAFTKLLNQYVPIEAIHTYSVDESFFFCQGLERTYGSAYDIAKHIQMNILQQLKLPCAIGIGPNKVVAKMTMDCISKKVGIAECRYEDVQRLLWPLPIGDIWGIGSKMKRHLNRLGIMTLGDLAQYPLDILKRRFGVMGEQLYYHAWGIDLSPVLVDPREDVRKGFSNGITLMRDYSKEEALTVIYEISDKIATRLRQINKAARTVSLAIGYSKTEEIRGFNHSTTLPEATNISKHLSRACIAIMNKENISGLIRTVHISVTNLVSDEVIQLDLFTGPEDEKLLRLGKALDGIQSRYGKASVMRACSLTESGTAISSAQKIGGHTQ</sequence>
<keyword evidence="6" id="KW-1185">Reference proteome</keyword>
<keyword evidence="3" id="KW-0239">DNA-directed DNA polymerase</keyword>
<keyword evidence="3" id="KW-0808">Transferase</keyword>
<dbReference type="Pfam" id="PF11799">
    <property type="entry name" value="IMS_C"/>
    <property type="match status" value="1"/>
</dbReference>
<dbReference type="InterPro" id="IPR050116">
    <property type="entry name" value="DNA_polymerase-Y"/>
</dbReference>
<dbReference type="Gene3D" id="3.40.1170.60">
    <property type="match status" value="1"/>
</dbReference>
<dbReference type="Pfam" id="PF11798">
    <property type="entry name" value="IMS_HHH"/>
    <property type="match status" value="1"/>
</dbReference>
<dbReference type="InterPro" id="IPR001126">
    <property type="entry name" value="UmuC"/>
</dbReference>
<dbReference type="Gene3D" id="3.30.1490.100">
    <property type="entry name" value="DNA polymerase, Y-family, little finger domain"/>
    <property type="match status" value="1"/>
</dbReference>
<dbReference type="Gene3D" id="1.10.150.20">
    <property type="entry name" value="5' to 3' exonuclease, C-terminal subdomain"/>
    <property type="match status" value="1"/>
</dbReference>
<dbReference type="PROSITE" id="PS50173">
    <property type="entry name" value="UMUC"/>
    <property type="match status" value="1"/>
</dbReference>
<dbReference type="InterPro" id="IPR043502">
    <property type="entry name" value="DNA/RNA_pol_sf"/>
</dbReference>
<dbReference type="InterPro" id="IPR036775">
    <property type="entry name" value="DNA_pol_Y-fam_lit_finger_sf"/>
</dbReference>
<dbReference type="InterPro" id="IPR043128">
    <property type="entry name" value="Rev_trsase/Diguanyl_cyclase"/>
</dbReference>
<dbReference type="PANTHER" id="PTHR11076">
    <property type="entry name" value="DNA REPAIR POLYMERASE UMUC / TRANSFERASE FAMILY MEMBER"/>
    <property type="match status" value="1"/>
</dbReference>
<dbReference type="RefSeq" id="WP_068590986.1">
    <property type="nucleotide sequence ID" value="NZ_FTNK01000050.1"/>
</dbReference>
<dbReference type="Proteomes" id="UP000186666">
    <property type="component" value="Unassembled WGS sequence"/>
</dbReference>
<dbReference type="InterPro" id="IPR024728">
    <property type="entry name" value="PolY_HhH_motif"/>
</dbReference>
<proteinExistence type="inferred from homology"/>
<evidence type="ECO:0000256" key="3">
    <source>
        <dbReference type="ARBA" id="ARBA00022932"/>
    </source>
</evidence>
<evidence type="ECO:0000313" key="6">
    <source>
        <dbReference type="Proteomes" id="UP000186666"/>
    </source>
</evidence>
<feature type="domain" description="UmuC" evidence="4">
    <location>
        <begin position="11"/>
        <end position="197"/>
    </location>
</feature>
<dbReference type="InterPro" id="IPR017961">
    <property type="entry name" value="DNA_pol_Y-fam_little_finger"/>
</dbReference>
<evidence type="ECO:0000313" key="5">
    <source>
        <dbReference type="EMBL" id="SIR73072.1"/>
    </source>
</evidence>
<organism evidence="5 6">
    <name type="scientific">Paenibacillus macquariensis</name>
    <dbReference type="NCBI Taxonomy" id="948756"/>
    <lineage>
        <taxon>Bacteria</taxon>
        <taxon>Bacillati</taxon>
        <taxon>Bacillota</taxon>
        <taxon>Bacilli</taxon>
        <taxon>Bacillales</taxon>
        <taxon>Paenibacillaceae</taxon>
        <taxon>Paenibacillus</taxon>
    </lineage>
</organism>
<protein>
    <submittedName>
        <fullName evidence="5">DNA polymerase V</fullName>
    </submittedName>
</protein>
<dbReference type="CDD" id="cd01700">
    <property type="entry name" value="PolY_Pol_V_umuC"/>
    <property type="match status" value="1"/>
</dbReference>
<keyword evidence="3" id="KW-0548">Nucleotidyltransferase</keyword>
<gene>
    <name evidence="5" type="ORF">SAMN05421578_1503</name>
</gene>
<evidence type="ECO:0000256" key="2">
    <source>
        <dbReference type="ARBA" id="ARBA00022457"/>
    </source>
</evidence>
<reference evidence="5 6" key="1">
    <citation type="submission" date="2017-01" db="EMBL/GenBank/DDBJ databases">
        <authorList>
            <person name="Varghese N."/>
            <person name="Submissions S."/>
        </authorList>
    </citation>
    <scope>NUCLEOTIDE SEQUENCE [LARGE SCALE GENOMIC DNA]</scope>
    <source>
        <strain evidence="5 6">ATCC 23464</strain>
    </source>
</reference>
<dbReference type="Gene3D" id="3.30.70.270">
    <property type="match status" value="1"/>
</dbReference>
<evidence type="ECO:0000259" key="4">
    <source>
        <dbReference type="PROSITE" id="PS50173"/>
    </source>
</evidence>
<comment type="similarity">
    <text evidence="1">Belongs to the DNA polymerase type-Y family.</text>
</comment>
<evidence type="ECO:0000256" key="1">
    <source>
        <dbReference type="ARBA" id="ARBA00010945"/>
    </source>
</evidence>
<keyword evidence="2" id="KW-0515">Mutator protein</keyword>
<dbReference type="Pfam" id="PF00817">
    <property type="entry name" value="IMS"/>
    <property type="match status" value="1"/>
</dbReference>
<comment type="caution">
    <text evidence="5">The sequence shown here is derived from an EMBL/GenBank/DDBJ whole genome shotgun (WGS) entry which is preliminary data.</text>
</comment>
<dbReference type="SUPFAM" id="SSF56672">
    <property type="entry name" value="DNA/RNA polymerases"/>
    <property type="match status" value="1"/>
</dbReference>